<dbReference type="SUPFAM" id="SSF52058">
    <property type="entry name" value="L domain-like"/>
    <property type="match status" value="1"/>
</dbReference>
<evidence type="ECO:0000256" key="5">
    <source>
        <dbReference type="SAM" id="MobiDB-lite"/>
    </source>
</evidence>
<evidence type="ECO:0000256" key="4">
    <source>
        <dbReference type="ARBA" id="ARBA00022737"/>
    </source>
</evidence>
<sequence length="812" mass="86381">MAEPQTVTGDAYVLSLARFIRSHETALSGSVPASTAGPSWLPTLGPAKTKAAGPSRIIPPKPLSISLHHLSYILLRFEALNLPIGRLDEPLPSALRDRRPQSTFSFISASEQRNIANRANRGGALDPETMSLGSVRSALTRMSIGAASTASWFGGSGSAARPPDPDREVKYLYSAFTKLPAVNVIQPEASGLVEGFEDAATPTTLTPFDVFKNLHLLSFTDVDPRTITGWERLSCQLKSLTLIRTGIEDVEELIVGQVLAELIDQDKEQPGAANGHGLGKASASSSSHAENDQGDEPSATLQKLPSLSWHFLSSLCLPSSSLTFFPSLPLPSLRSLDLSHNLLNSIPPSLANSPHLASLDLTGNLIEDCRGAREALPSIRTLNLRSNRLEALSGLDSLYTLKQIDLRANAVYEASEVGRLAQLPALEKIWIKDNPLMDEYLDHRVEVLVEFAKEGWPMEGQGTIILDGEAPGYWEKGRVSEKLPLGMKLAPPGTRRRRRTASLSGQHSISSGSRGSRGSTPRAEENVVPWAPTHEGGAQVLSVKHKGQHGGASSQKNVAVGEPVRKGKYESGHSTSSELDGAGLKAEESASREPSPSANPRGSGRHASEKKRHRRVVNLDDDGSSSSNGKASAATKVPEELSEAEKLKREVLFGSHDRSVAAGKGSSGLYASRATSGTAKAGKAATPSSSRTASPHSLPDISNAALRADKAAYADEPSKETSRALNSADGATEDSSAPLQAVTRSRARPSKAKAKGKASSAAIDDEAHGEGASQDDRRKSQVQTAADLRARIEGLKKEVGEDWMRVLSRGEG</sequence>
<dbReference type="InterPro" id="IPR001611">
    <property type="entry name" value="Leu-rich_rpt"/>
</dbReference>
<feature type="compositionally biased region" description="Basic and acidic residues" evidence="5">
    <location>
        <begin position="707"/>
        <end position="722"/>
    </location>
</feature>
<feature type="compositionally biased region" description="Basic residues" evidence="5">
    <location>
        <begin position="745"/>
        <end position="756"/>
    </location>
</feature>
<dbReference type="PANTHER" id="PTHR15454:SF69">
    <property type="entry name" value="SERINE_THREONINE-PROTEIN KINASE 11-INTERACTING PROTEIN"/>
    <property type="match status" value="1"/>
</dbReference>
<dbReference type="InterPro" id="IPR025875">
    <property type="entry name" value="Leu-rich_rpt_4"/>
</dbReference>
<feature type="compositionally biased region" description="Basic and acidic residues" evidence="5">
    <location>
        <begin position="765"/>
        <end position="779"/>
    </location>
</feature>
<keyword evidence="2" id="KW-0963">Cytoplasm</keyword>
<keyword evidence="3" id="KW-0433">Leucine-rich repeat</keyword>
<gene>
    <name evidence="6" type="ORF">BCV69DRAFT_173076</name>
</gene>
<evidence type="ECO:0000313" key="6">
    <source>
        <dbReference type="EMBL" id="PWN21538.1"/>
    </source>
</evidence>
<feature type="compositionally biased region" description="Low complexity" evidence="5">
    <location>
        <begin position="674"/>
        <end position="699"/>
    </location>
</feature>
<dbReference type="AlphaFoldDB" id="A0A316U9M4"/>
<dbReference type="InterPro" id="IPR032675">
    <property type="entry name" value="LRR_dom_sf"/>
</dbReference>
<evidence type="ECO:0000313" key="7">
    <source>
        <dbReference type="Proteomes" id="UP000245942"/>
    </source>
</evidence>
<dbReference type="InterPro" id="IPR003591">
    <property type="entry name" value="Leu-rich_rpt_typical-subtyp"/>
</dbReference>
<feature type="compositionally biased region" description="Low complexity" evidence="5">
    <location>
        <begin position="624"/>
        <end position="634"/>
    </location>
</feature>
<name>A0A316U9M4_9BASI</name>
<dbReference type="Proteomes" id="UP000245942">
    <property type="component" value="Unassembled WGS sequence"/>
</dbReference>
<dbReference type="GO" id="GO:0005737">
    <property type="term" value="C:cytoplasm"/>
    <property type="evidence" value="ECO:0007669"/>
    <property type="project" value="UniProtKB-SubCell"/>
</dbReference>
<feature type="region of interest" description="Disordered" evidence="5">
    <location>
        <begin position="543"/>
        <end position="785"/>
    </location>
</feature>
<dbReference type="RefSeq" id="XP_025348698.1">
    <property type="nucleotide sequence ID" value="XM_025489514.1"/>
</dbReference>
<evidence type="ECO:0000256" key="2">
    <source>
        <dbReference type="ARBA" id="ARBA00022490"/>
    </source>
</evidence>
<dbReference type="OrthoDB" id="676979at2759"/>
<comment type="subcellular location">
    <subcellularLocation>
        <location evidence="1">Cytoplasm</location>
    </subcellularLocation>
</comment>
<feature type="compositionally biased region" description="Low complexity" evidence="5">
    <location>
        <begin position="501"/>
        <end position="519"/>
    </location>
</feature>
<feature type="region of interest" description="Disordered" evidence="5">
    <location>
        <begin position="269"/>
        <end position="300"/>
    </location>
</feature>
<feature type="region of interest" description="Disordered" evidence="5">
    <location>
        <begin position="484"/>
        <end position="524"/>
    </location>
</feature>
<feature type="compositionally biased region" description="Low complexity" evidence="5">
    <location>
        <begin position="592"/>
        <end position="601"/>
    </location>
</feature>
<dbReference type="STRING" id="1684307.A0A316U9M4"/>
<keyword evidence="7" id="KW-1185">Reference proteome</keyword>
<feature type="compositionally biased region" description="Basic and acidic residues" evidence="5">
    <location>
        <begin position="637"/>
        <end position="659"/>
    </location>
</feature>
<protein>
    <submittedName>
        <fullName evidence="6">L domain-like protein</fullName>
    </submittedName>
</protein>
<evidence type="ECO:0000256" key="3">
    <source>
        <dbReference type="ARBA" id="ARBA00022614"/>
    </source>
</evidence>
<dbReference type="EMBL" id="KZ819325">
    <property type="protein sequence ID" value="PWN21538.1"/>
    <property type="molecule type" value="Genomic_DNA"/>
</dbReference>
<organism evidence="6 7">
    <name type="scientific">Pseudomicrostroma glucosiphilum</name>
    <dbReference type="NCBI Taxonomy" id="1684307"/>
    <lineage>
        <taxon>Eukaryota</taxon>
        <taxon>Fungi</taxon>
        <taxon>Dikarya</taxon>
        <taxon>Basidiomycota</taxon>
        <taxon>Ustilaginomycotina</taxon>
        <taxon>Exobasidiomycetes</taxon>
        <taxon>Microstromatales</taxon>
        <taxon>Microstromatales incertae sedis</taxon>
        <taxon>Pseudomicrostroma</taxon>
    </lineage>
</organism>
<dbReference type="Gene3D" id="3.80.10.10">
    <property type="entry name" value="Ribonuclease Inhibitor"/>
    <property type="match status" value="2"/>
</dbReference>
<keyword evidence="4" id="KW-0677">Repeat</keyword>
<proteinExistence type="predicted"/>
<dbReference type="PROSITE" id="PS51450">
    <property type="entry name" value="LRR"/>
    <property type="match status" value="2"/>
</dbReference>
<accession>A0A316U9M4</accession>
<evidence type="ECO:0000256" key="1">
    <source>
        <dbReference type="ARBA" id="ARBA00004496"/>
    </source>
</evidence>
<dbReference type="Pfam" id="PF12799">
    <property type="entry name" value="LRR_4"/>
    <property type="match status" value="1"/>
</dbReference>
<dbReference type="GeneID" id="37011248"/>
<dbReference type="PANTHER" id="PTHR15454">
    <property type="entry name" value="NISCHARIN RELATED"/>
    <property type="match status" value="1"/>
</dbReference>
<reference evidence="6 7" key="1">
    <citation type="journal article" date="2018" name="Mol. Biol. Evol.">
        <title>Broad Genomic Sampling Reveals a Smut Pathogenic Ancestry of the Fungal Clade Ustilaginomycotina.</title>
        <authorList>
            <person name="Kijpornyongpan T."/>
            <person name="Mondo S.J."/>
            <person name="Barry K."/>
            <person name="Sandor L."/>
            <person name="Lee J."/>
            <person name="Lipzen A."/>
            <person name="Pangilinan J."/>
            <person name="LaButti K."/>
            <person name="Hainaut M."/>
            <person name="Henrissat B."/>
            <person name="Grigoriev I.V."/>
            <person name="Spatafora J.W."/>
            <person name="Aime M.C."/>
        </authorList>
    </citation>
    <scope>NUCLEOTIDE SEQUENCE [LARGE SCALE GENOMIC DNA]</scope>
    <source>
        <strain evidence="6 7">MCA 4718</strain>
    </source>
</reference>
<dbReference type="SMART" id="SM00369">
    <property type="entry name" value="LRR_TYP"/>
    <property type="match status" value="2"/>
</dbReference>